<dbReference type="Gene3D" id="3.40.50.150">
    <property type="entry name" value="Vaccinia Virus protein VP39"/>
    <property type="match status" value="1"/>
</dbReference>
<reference evidence="3 4" key="1">
    <citation type="submission" date="2018-06" db="EMBL/GenBank/DDBJ databases">
        <title>Genomic Encyclopedia of Type Strains, Phase IV (KMG-IV): sequencing the most valuable type-strain genomes for metagenomic binning, comparative biology and taxonomic classification.</title>
        <authorList>
            <person name="Goeker M."/>
        </authorList>
    </citation>
    <scope>NUCLEOTIDE SEQUENCE [LARGE SCALE GENOMIC DNA]</scope>
    <source>
        <strain evidence="3 4">DSM 25520</strain>
    </source>
</reference>
<dbReference type="PANTHER" id="PTHR34203:SF15">
    <property type="entry name" value="SLL1173 PROTEIN"/>
    <property type="match status" value="1"/>
</dbReference>
<dbReference type="GO" id="GO:0032259">
    <property type="term" value="P:methylation"/>
    <property type="evidence" value="ECO:0007669"/>
    <property type="project" value="UniProtKB-KW"/>
</dbReference>
<protein>
    <submittedName>
        <fullName evidence="3">FkbM family methyltransferase</fullName>
    </submittedName>
</protein>
<gene>
    <name evidence="3" type="ORF">DFR37_1091</name>
</gene>
<dbReference type="Proteomes" id="UP000253628">
    <property type="component" value="Unassembled WGS sequence"/>
</dbReference>
<evidence type="ECO:0000313" key="3">
    <source>
        <dbReference type="EMBL" id="RBP37438.1"/>
    </source>
</evidence>
<proteinExistence type="predicted"/>
<dbReference type="AlphaFoldDB" id="A0A366H6V3"/>
<dbReference type="InterPro" id="IPR006342">
    <property type="entry name" value="FkbM_mtfrase"/>
</dbReference>
<feature type="region of interest" description="Disordered" evidence="1">
    <location>
        <begin position="180"/>
        <end position="224"/>
    </location>
</feature>
<accession>A0A366H6V3</accession>
<dbReference type="NCBIfam" id="TIGR01444">
    <property type="entry name" value="fkbM_fam"/>
    <property type="match status" value="1"/>
</dbReference>
<name>A0A366H6V3_9BURK</name>
<evidence type="ECO:0000256" key="1">
    <source>
        <dbReference type="SAM" id="MobiDB-lite"/>
    </source>
</evidence>
<dbReference type="PANTHER" id="PTHR34203">
    <property type="entry name" value="METHYLTRANSFERASE, FKBM FAMILY PROTEIN"/>
    <property type="match status" value="1"/>
</dbReference>
<evidence type="ECO:0000259" key="2">
    <source>
        <dbReference type="Pfam" id="PF05050"/>
    </source>
</evidence>
<organism evidence="3 4">
    <name type="scientific">Eoetvoesiella caeni</name>
    <dbReference type="NCBI Taxonomy" id="645616"/>
    <lineage>
        <taxon>Bacteria</taxon>
        <taxon>Pseudomonadati</taxon>
        <taxon>Pseudomonadota</taxon>
        <taxon>Betaproteobacteria</taxon>
        <taxon>Burkholderiales</taxon>
        <taxon>Alcaligenaceae</taxon>
        <taxon>Eoetvoesiella</taxon>
    </lineage>
</organism>
<feature type="domain" description="Methyltransferase FkbM" evidence="2">
    <location>
        <begin position="60"/>
        <end position="296"/>
    </location>
</feature>
<dbReference type="GO" id="GO:0008168">
    <property type="term" value="F:methyltransferase activity"/>
    <property type="evidence" value="ECO:0007669"/>
    <property type="project" value="UniProtKB-KW"/>
</dbReference>
<dbReference type="InterPro" id="IPR029063">
    <property type="entry name" value="SAM-dependent_MTases_sf"/>
</dbReference>
<dbReference type="SUPFAM" id="SSF53335">
    <property type="entry name" value="S-adenosyl-L-methionine-dependent methyltransferases"/>
    <property type="match status" value="2"/>
</dbReference>
<keyword evidence="3" id="KW-0808">Transferase</keyword>
<dbReference type="RefSeq" id="WP_170139937.1">
    <property type="nucleotide sequence ID" value="NZ_JACCEU010000006.1"/>
</dbReference>
<sequence>MQTNTSAQLQAITTLYGHKMLVDPGSAIGREAVRKGIYDHPSIDLLRNILSVQRCRTVLDIGANIGNHSLAFSQLCARLLAFEPSTRAFEILKKNVDDNNLRNIRALNFGLSNKDRDACTDIKPAAAINVATGEAVVREALNTEATHVLDTDAFSANATQAAGKEALGAEAVNNEALGTAATEAGSKATWEDTKASIDSPQSEANVGQTDIGQPGAGSSLPVSEAADASNLKSGDAYLKSQLINDVDFIKIDAQGREQSVFEGLKSTLRQCRPLVLVEWSDKSSAGSWIMDKEITQTLFPNYQVFALVWNSNKHYWTSKRLGSLRRHLARIFTRRHKRLAQFDPVGHQTQVDSILLVPREKLPCVSQYVYR</sequence>
<dbReference type="Pfam" id="PF05050">
    <property type="entry name" value="Methyltransf_21"/>
    <property type="match status" value="1"/>
</dbReference>
<dbReference type="EMBL" id="QNRQ01000009">
    <property type="protein sequence ID" value="RBP37438.1"/>
    <property type="molecule type" value="Genomic_DNA"/>
</dbReference>
<keyword evidence="4" id="KW-1185">Reference proteome</keyword>
<evidence type="ECO:0000313" key="4">
    <source>
        <dbReference type="Proteomes" id="UP000253628"/>
    </source>
</evidence>
<keyword evidence="3" id="KW-0489">Methyltransferase</keyword>
<feature type="compositionally biased region" description="Polar residues" evidence="1">
    <location>
        <begin position="196"/>
        <end position="211"/>
    </location>
</feature>
<comment type="caution">
    <text evidence="3">The sequence shown here is derived from an EMBL/GenBank/DDBJ whole genome shotgun (WGS) entry which is preliminary data.</text>
</comment>
<dbReference type="InterPro" id="IPR052514">
    <property type="entry name" value="SAM-dependent_MTase"/>
</dbReference>